<evidence type="ECO:0000256" key="1">
    <source>
        <dbReference type="ARBA" id="ARBA00008201"/>
    </source>
</evidence>
<evidence type="ECO:0008006" key="8">
    <source>
        <dbReference type="Google" id="ProtNLM"/>
    </source>
</evidence>
<comment type="caution">
    <text evidence="6">The sequence shown here is derived from an EMBL/GenBank/DDBJ whole genome shotgun (WGS) entry which is preliminary data.</text>
</comment>
<dbReference type="SUPFAM" id="SSF53098">
    <property type="entry name" value="Ribonuclease H-like"/>
    <property type="match status" value="2"/>
</dbReference>
<dbReference type="Gene3D" id="3.30.420.10">
    <property type="entry name" value="Ribonuclease H-like superfamily/Ribonuclease H"/>
    <property type="match status" value="1"/>
</dbReference>
<dbReference type="Pfam" id="PF16487">
    <property type="entry name" value="ArgoMid"/>
    <property type="match status" value="1"/>
</dbReference>
<feature type="compositionally biased region" description="Polar residues" evidence="3">
    <location>
        <begin position="21"/>
        <end position="31"/>
    </location>
</feature>
<dbReference type="Proteomes" id="UP000824469">
    <property type="component" value="Unassembled WGS sequence"/>
</dbReference>
<dbReference type="Pfam" id="PF02171">
    <property type="entry name" value="Piwi"/>
    <property type="match status" value="1"/>
</dbReference>
<comment type="similarity">
    <text evidence="1">Belongs to the argonaute family. Ago subfamily.</text>
</comment>
<evidence type="ECO:0000313" key="7">
    <source>
        <dbReference type="Proteomes" id="UP000824469"/>
    </source>
</evidence>
<dbReference type="Pfam" id="PF02170">
    <property type="entry name" value="PAZ"/>
    <property type="match status" value="1"/>
</dbReference>
<evidence type="ECO:0000256" key="2">
    <source>
        <dbReference type="ARBA" id="ARBA00023158"/>
    </source>
</evidence>
<dbReference type="InterPro" id="IPR036085">
    <property type="entry name" value="PAZ_dom_sf"/>
</dbReference>
<feature type="non-terminal residue" evidence="6">
    <location>
        <position position="971"/>
    </location>
</feature>
<dbReference type="GO" id="GO:0003723">
    <property type="term" value="F:RNA binding"/>
    <property type="evidence" value="ECO:0007669"/>
    <property type="project" value="InterPro"/>
</dbReference>
<feature type="compositionally biased region" description="Low complexity" evidence="3">
    <location>
        <begin position="35"/>
        <end position="44"/>
    </location>
</feature>
<dbReference type="SMART" id="SM00950">
    <property type="entry name" value="Piwi"/>
    <property type="match status" value="1"/>
</dbReference>
<dbReference type="InterPro" id="IPR014811">
    <property type="entry name" value="ArgoL1"/>
</dbReference>
<reference evidence="6 7" key="1">
    <citation type="journal article" date="2021" name="Nat. Plants">
        <title>The Taxus genome provides insights into paclitaxel biosynthesis.</title>
        <authorList>
            <person name="Xiong X."/>
            <person name="Gou J."/>
            <person name="Liao Q."/>
            <person name="Li Y."/>
            <person name="Zhou Q."/>
            <person name="Bi G."/>
            <person name="Li C."/>
            <person name="Du R."/>
            <person name="Wang X."/>
            <person name="Sun T."/>
            <person name="Guo L."/>
            <person name="Liang H."/>
            <person name="Lu P."/>
            <person name="Wu Y."/>
            <person name="Zhang Z."/>
            <person name="Ro D.K."/>
            <person name="Shang Y."/>
            <person name="Huang S."/>
            <person name="Yan J."/>
        </authorList>
    </citation>
    <scope>NUCLEOTIDE SEQUENCE [LARGE SCALE GENOMIC DNA]</scope>
    <source>
        <strain evidence="6">Ta-2019</strain>
    </source>
</reference>
<feature type="non-terminal residue" evidence="6">
    <location>
        <position position="1"/>
    </location>
</feature>
<evidence type="ECO:0000256" key="3">
    <source>
        <dbReference type="SAM" id="MobiDB-lite"/>
    </source>
</evidence>
<evidence type="ECO:0000313" key="6">
    <source>
        <dbReference type="EMBL" id="KAH9299202.1"/>
    </source>
</evidence>
<dbReference type="CDD" id="cd04657">
    <property type="entry name" value="Piwi_ago-like"/>
    <property type="match status" value="1"/>
</dbReference>
<dbReference type="CDD" id="cd02846">
    <property type="entry name" value="PAZ_argonaute_like"/>
    <property type="match status" value="1"/>
</dbReference>
<dbReference type="InterPro" id="IPR032474">
    <property type="entry name" value="Argonaute_N"/>
</dbReference>
<dbReference type="PROSITE" id="PS50821">
    <property type="entry name" value="PAZ"/>
    <property type="match status" value="1"/>
</dbReference>
<accession>A0AA38FEY0</accession>
<dbReference type="AlphaFoldDB" id="A0AA38FEY0"/>
<proteinExistence type="inferred from homology"/>
<dbReference type="PANTHER" id="PTHR22891">
    <property type="entry name" value="EUKARYOTIC TRANSLATION INITIATION FACTOR 2C"/>
    <property type="match status" value="1"/>
</dbReference>
<dbReference type="InterPro" id="IPR003100">
    <property type="entry name" value="PAZ_dom"/>
</dbReference>
<keyword evidence="2" id="KW-0943">RNA-mediated gene silencing</keyword>
<dbReference type="EMBL" id="JAHRHJ020000010">
    <property type="protein sequence ID" value="KAH9299202.1"/>
    <property type="molecule type" value="Genomic_DNA"/>
</dbReference>
<dbReference type="OMA" id="ACFRARF"/>
<dbReference type="InterPro" id="IPR012337">
    <property type="entry name" value="RNaseH-like_sf"/>
</dbReference>
<dbReference type="Gene3D" id="3.40.50.2300">
    <property type="match status" value="1"/>
</dbReference>
<feature type="compositionally biased region" description="Low complexity" evidence="3">
    <location>
        <begin position="58"/>
        <end position="67"/>
    </location>
</feature>
<dbReference type="Pfam" id="PF16486">
    <property type="entry name" value="ArgoN"/>
    <property type="match status" value="1"/>
</dbReference>
<evidence type="ECO:0000259" key="5">
    <source>
        <dbReference type="PROSITE" id="PS50822"/>
    </source>
</evidence>
<keyword evidence="7" id="KW-1185">Reference proteome</keyword>
<feature type="domain" description="PAZ" evidence="4">
    <location>
        <begin position="298"/>
        <end position="402"/>
    </location>
</feature>
<dbReference type="InterPro" id="IPR045246">
    <property type="entry name" value="Piwi_ago-like"/>
</dbReference>
<evidence type="ECO:0000259" key="4">
    <source>
        <dbReference type="PROSITE" id="PS50821"/>
    </source>
</evidence>
<dbReference type="SUPFAM" id="SSF101690">
    <property type="entry name" value="PAZ domain"/>
    <property type="match status" value="1"/>
</dbReference>
<dbReference type="InterPro" id="IPR032473">
    <property type="entry name" value="Argonaute_Mid_dom"/>
</dbReference>
<dbReference type="GO" id="GO:0031047">
    <property type="term" value="P:regulatory ncRNA-mediated gene silencing"/>
    <property type="evidence" value="ECO:0007669"/>
    <property type="project" value="UniProtKB-KW"/>
</dbReference>
<dbReference type="InterPro" id="IPR003165">
    <property type="entry name" value="Piwi"/>
</dbReference>
<dbReference type="InterPro" id="IPR036397">
    <property type="entry name" value="RNaseH_sf"/>
</dbReference>
<feature type="domain" description="Piwi" evidence="5">
    <location>
        <begin position="571"/>
        <end position="943"/>
    </location>
</feature>
<dbReference type="SMART" id="SM00949">
    <property type="entry name" value="PAZ"/>
    <property type="match status" value="1"/>
</dbReference>
<dbReference type="PROSITE" id="PS50822">
    <property type="entry name" value="PIWI"/>
    <property type="match status" value="1"/>
</dbReference>
<protein>
    <recommendedName>
        <fullName evidence="8">Argonaute 1</fullName>
    </recommendedName>
</protein>
<dbReference type="Gene3D" id="2.170.260.10">
    <property type="entry name" value="paz domain"/>
    <property type="match status" value="1"/>
</dbReference>
<organism evidence="6 7">
    <name type="scientific">Taxus chinensis</name>
    <name type="common">Chinese yew</name>
    <name type="synonym">Taxus wallichiana var. chinensis</name>
    <dbReference type="NCBI Taxonomy" id="29808"/>
    <lineage>
        <taxon>Eukaryota</taxon>
        <taxon>Viridiplantae</taxon>
        <taxon>Streptophyta</taxon>
        <taxon>Embryophyta</taxon>
        <taxon>Tracheophyta</taxon>
        <taxon>Spermatophyta</taxon>
        <taxon>Pinopsida</taxon>
        <taxon>Pinidae</taxon>
        <taxon>Conifers II</taxon>
        <taxon>Cupressales</taxon>
        <taxon>Taxaceae</taxon>
        <taxon>Taxus</taxon>
    </lineage>
</organism>
<feature type="compositionally biased region" description="Pro residues" evidence="3">
    <location>
        <begin position="45"/>
        <end position="57"/>
    </location>
</feature>
<name>A0AA38FEY0_TAXCH</name>
<sequence length="971" mass="108418">WKDLVSILLWHVQVSKKVAGSSLNSLNNMEPPSNPSVSPEASTSTPPPPPPPLPPAESVPTGASTSTRPPPPPLFPAKFSLAARPSYGRMGNQISLLANHYRVRFQNKELFHYDVNIDPEPPKGCSYSVIMETFKQHAETLKNAIPAYDGHKSLYTAKPLDTVVELDVVLADGDGGDLRRRVGKYHVVFRQANRINLRNLAQYLAGDPVPLPQEALQVMDVVLRQAAFKFFIEKGRSFYGQHFGMEKLQGGLVAYRGFYQSIRPAQQNLLTLNLDIAATPFYEPLDLPTFIGNAFRMDVRDLNATLSRHDSNSDAARSRLKKLLKGLRVETTHIKRGYRIKSLSDAPLDALTFDSNGEQISVVDYFQKQYNIRLSLRGFPVIEGGSKDRKKYIPIELCRIQKDQPYMKNLNDQQRSGLLNLTCLPPFERRDRTKKIGEELRGASRRDAAEFGIEINNLMTEVPGRILPPPRIKYKTQEENPRDGAWNMRGKVIWRGSKITYWSLVNFASGVPSGAVQTFCQKLPELCKLYGVLMNPQMSAPFATETNRNVEGVVKHLMRVCQEKSNNPLELIVCIMPQMDNKHLYASVKKLCELELGIWTQCCLADHVKKCRPEYIANVILKINAKLGGQNSLLVDEERKKLPFISEVPSLIIGADISHSRVGDDSGPSILSIAASMDWPSFSKYEAIVRTQKRGSEIFEDLYWRKRTSRAANRPEDVSNTAWELLGYGLDAVPSRFEINSAVSDTVGYGLSMLHKTEKFLFHAVQYLLHVTRDGVSDGQFEMVLNNELGALKKAFEALGWAEQPETGVDQGPSSKKPRLGKSPLVTFIVVQKRHHTRFFPSAEKPGPTLKNGNILPGTVVDSVICQPKVFDFYLCSHAGIKGTSKPAHYNVLKDENGFSPDDIQKLTNDLCFTYVRCTRSVSIVPACYYAHLAAKRARVWIDSENISESGSFRGGSMSGSAGSQVFGGPF</sequence>
<dbReference type="InterPro" id="IPR032472">
    <property type="entry name" value="ArgoL2"/>
</dbReference>
<feature type="region of interest" description="Disordered" evidence="3">
    <location>
        <begin position="20"/>
        <end position="77"/>
    </location>
</feature>
<dbReference type="SMART" id="SM01163">
    <property type="entry name" value="DUF1785"/>
    <property type="match status" value="1"/>
</dbReference>
<gene>
    <name evidence="6" type="ORF">KI387_030884</name>
</gene>
<dbReference type="Pfam" id="PF16488">
    <property type="entry name" value="ArgoL2"/>
    <property type="match status" value="1"/>
</dbReference>
<dbReference type="Pfam" id="PF08699">
    <property type="entry name" value="ArgoL1"/>
    <property type="match status" value="1"/>
</dbReference>